<keyword evidence="8" id="KW-1185">Reference proteome</keyword>
<dbReference type="InterPro" id="IPR018483">
    <property type="entry name" value="Carb_kinase_FGGY_CS"/>
</dbReference>
<evidence type="ECO:0000256" key="4">
    <source>
        <dbReference type="RuleBase" id="RU003733"/>
    </source>
</evidence>
<dbReference type="Pfam" id="PF02782">
    <property type="entry name" value="FGGY_C"/>
    <property type="match status" value="1"/>
</dbReference>
<gene>
    <name evidence="7" type="ordered locus">PECL_558</name>
</gene>
<dbReference type="SUPFAM" id="SSF53067">
    <property type="entry name" value="Actin-like ATPase domain"/>
    <property type="match status" value="2"/>
</dbReference>
<feature type="domain" description="Carbohydrate kinase FGGY C-terminal" evidence="6">
    <location>
        <begin position="254"/>
        <end position="448"/>
    </location>
</feature>
<evidence type="ECO:0000259" key="5">
    <source>
        <dbReference type="Pfam" id="PF00370"/>
    </source>
</evidence>
<proteinExistence type="inferred from homology"/>
<feature type="domain" description="Carbohydrate kinase FGGY N-terminal" evidence="5">
    <location>
        <begin position="3"/>
        <end position="245"/>
    </location>
</feature>
<evidence type="ECO:0000256" key="2">
    <source>
        <dbReference type="ARBA" id="ARBA00022679"/>
    </source>
</evidence>
<evidence type="ECO:0000256" key="1">
    <source>
        <dbReference type="ARBA" id="ARBA00009156"/>
    </source>
</evidence>
<dbReference type="PANTHER" id="PTHR43095">
    <property type="entry name" value="SUGAR KINASE"/>
    <property type="match status" value="1"/>
</dbReference>
<dbReference type="GO" id="GO:0005975">
    <property type="term" value="P:carbohydrate metabolic process"/>
    <property type="evidence" value="ECO:0007669"/>
    <property type="project" value="InterPro"/>
</dbReference>
<dbReference type="KEGG" id="pce:PECL_558"/>
<dbReference type="InterPro" id="IPR018485">
    <property type="entry name" value="FGGY_C"/>
</dbReference>
<dbReference type="CDD" id="cd07770">
    <property type="entry name" value="ASKHA_NBD_FGGY_GntK"/>
    <property type="match status" value="1"/>
</dbReference>
<reference evidence="7 8" key="1">
    <citation type="journal article" date="2012" name="J. Bacteriol.">
        <title>Complete Genome Sequence of the Beer Spoilage Organism Pediococcus claussenii ATCC BAA-344T.</title>
        <authorList>
            <person name="Pittet V."/>
            <person name="Abegunde T."/>
            <person name="Marfleet T."/>
            <person name="Haakensen M."/>
            <person name="Morrow K."/>
            <person name="Jayaprakash T."/>
            <person name="Schroeder K."/>
            <person name="Trost B."/>
            <person name="Byrns S."/>
            <person name="Bergsveinson J."/>
            <person name="Kusalik A."/>
            <person name="Ziola B."/>
        </authorList>
    </citation>
    <scope>NUCLEOTIDE SEQUENCE [LARGE SCALE GENOMIC DNA]</scope>
    <source>
        <strain evidence="7 8">ATCC BAA-344</strain>
    </source>
</reference>
<dbReference type="PATRIC" id="fig|701521.8.peg.534"/>
<dbReference type="Proteomes" id="UP000005444">
    <property type="component" value="Chromosome"/>
</dbReference>
<dbReference type="InterPro" id="IPR018484">
    <property type="entry name" value="FGGY_N"/>
</dbReference>
<evidence type="ECO:0000259" key="6">
    <source>
        <dbReference type="Pfam" id="PF02782"/>
    </source>
</evidence>
<dbReference type="GO" id="GO:0016301">
    <property type="term" value="F:kinase activity"/>
    <property type="evidence" value="ECO:0007669"/>
    <property type="project" value="UniProtKB-KW"/>
</dbReference>
<dbReference type="STRING" id="701521.PECL_558"/>
<dbReference type="EMBL" id="CP003137">
    <property type="protein sequence ID" value="AEV94857.1"/>
    <property type="molecule type" value="Genomic_DNA"/>
</dbReference>
<sequence>MKYIIGTDLGTTSTKSILYSTDGKVVAYSNVEYPLYHDKPDMAEENPEEIWNAVVKTIKSVGEEVDKDQIIGISFSSAMHSLLLLDENNIPLTRVITWADNRAVKYATKLKNSELGQKIYEATGTPIHPMSPLSKLIWLSEENADLLVKSRWIIGIKEYIIYRLTGEMKMEYSIANATGYFNLHTFDWDDQALSLTKATRDQLPELVDTDYTIDHLTSEAAKKINLNQNAAVTMGASDGALSNLGVGADRTGVAAITIGTSGAVRVMSNKPYLDPEGRLFCYYVAKDHWIIGGPVNNGGQVFRWVRDYIYDNESNEEIQNKRDPYDRITKDAANVPIGSHGIIFHPYFSGERAPLWNTDARGSMIGLTTSHTRADIARAVLEGIVLNLNQVLKLTESATKVNEIRATGGFARSTLWRQILTDVIGIPITIPESFESSCLAAAVLGLKAHGEINSIDKVHDMIGNTKEYAPISENHKQYVQVNKIYELVGKQLEPIYHDLAHYQRNLSQEMD</sequence>
<organism evidence="7 8">
    <name type="scientific">Pediococcus claussenii (strain ATCC BAA-344 / DSM 14800 / JCM 18046 / KCTC 3811 / LMG 21948 / P06)</name>
    <dbReference type="NCBI Taxonomy" id="701521"/>
    <lineage>
        <taxon>Bacteria</taxon>
        <taxon>Bacillati</taxon>
        <taxon>Bacillota</taxon>
        <taxon>Bacilli</taxon>
        <taxon>Lactobacillales</taxon>
        <taxon>Lactobacillaceae</taxon>
        <taxon>Pediococcus</taxon>
    </lineage>
</organism>
<comment type="similarity">
    <text evidence="1 4">Belongs to the FGGY kinase family.</text>
</comment>
<dbReference type="InterPro" id="IPR043129">
    <property type="entry name" value="ATPase_NBD"/>
</dbReference>
<dbReference type="Pfam" id="PF00370">
    <property type="entry name" value="FGGY_N"/>
    <property type="match status" value="1"/>
</dbReference>
<evidence type="ECO:0000313" key="8">
    <source>
        <dbReference type="Proteomes" id="UP000005444"/>
    </source>
</evidence>
<dbReference type="eggNOG" id="COG1070">
    <property type="taxonomic scope" value="Bacteria"/>
</dbReference>
<dbReference type="HOGENOM" id="CLU_009281_3_2_9"/>
<dbReference type="RefSeq" id="WP_014215054.1">
    <property type="nucleotide sequence ID" value="NC_016605.1"/>
</dbReference>
<keyword evidence="2 4" id="KW-0808">Transferase</keyword>
<dbReference type="InterPro" id="IPR050406">
    <property type="entry name" value="FGGY_Carb_Kinase"/>
</dbReference>
<dbReference type="PROSITE" id="PS00933">
    <property type="entry name" value="FGGY_KINASES_1"/>
    <property type="match status" value="1"/>
</dbReference>
<dbReference type="Gene3D" id="3.30.420.40">
    <property type="match status" value="2"/>
</dbReference>
<dbReference type="GO" id="GO:0016773">
    <property type="term" value="F:phosphotransferase activity, alcohol group as acceptor"/>
    <property type="evidence" value="ECO:0007669"/>
    <property type="project" value="InterPro"/>
</dbReference>
<evidence type="ECO:0000313" key="7">
    <source>
        <dbReference type="EMBL" id="AEV94857.1"/>
    </source>
</evidence>
<protein>
    <submittedName>
        <fullName evidence="7">Carbohydrate kinase, FGGY family</fullName>
    </submittedName>
</protein>
<dbReference type="PROSITE" id="PS00445">
    <property type="entry name" value="FGGY_KINASES_2"/>
    <property type="match status" value="1"/>
</dbReference>
<dbReference type="AlphaFoldDB" id="G8PC38"/>
<evidence type="ECO:0000256" key="3">
    <source>
        <dbReference type="ARBA" id="ARBA00022777"/>
    </source>
</evidence>
<name>G8PC38_PEDCP</name>
<keyword evidence="3 4" id="KW-0418">Kinase</keyword>
<dbReference type="InterPro" id="IPR000577">
    <property type="entry name" value="Carb_kinase_FGGY"/>
</dbReference>
<dbReference type="PIRSF" id="PIRSF000538">
    <property type="entry name" value="GlpK"/>
    <property type="match status" value="1"/>
</dbReference>
<accession>G8PC38</accession>
<dbReference type="PANTHER" id="PTHR43095:SF2">
    <property type="entry name" value="GLUCONOKINASE"/>
    <property type="match status" value="1"/>
</dbReference>